<dbReference type="PANTHER" id="PTHR46621:SF1">
    <property type="entry name" value="SNRNA-ACTIVATING PROTEIN COMPLEX SUBUNIT 4"/>
    <property type="match status" value="1"/>
</dbReference>
<sequence length="254" mass="30412">MSLNSYSSSSQRKPWTPSEDRLLSELKKNKEYDWIEVARRIEGRNPSQCSQRWKRIKGFKLRRTWTKEEDTKLLELVNIHGSNWCLISTYFEKRSGKQVREHYLNQLDPQINTSPWSMEEDKKIVELYQSIGGKWSVITKALNQRSENSVKNRFYSCLRHKYLNIKNPYYIVPEKKQKLNEEESQQNQNFQEQQNITAIQQPIQQPIQQSSIEQVPNYVQIYQNCLYQIPIYVPQPILMPVYIYPSQFQLNNQQ</sequence>
<keyword evidence="8" id="KW-1185">Reference proteome</keyword>
<protein>
    <recommendedName>
        <fullName evidence="9">Myb-like DNA-binding domain protein</fullName>
    </recommendedName>
</protein>
<dbReference type="SMART" id="SM00717">
    <property type="entry name" value="SANT"/>
    <property type="match status" value="3"/>
</dbReference>
<feature type="domain" description="Myb-like" evidence="5">
    <location>
        <begin position="62"/>
        <end position="107"/>
    </location>
</feature>
<evidence type="ECO:0000256" key="1">
    <source>
        <dbReference type="ARBA" id="ARBA00023015"/>
    </source>
</evidence>
<keyword evidence="3" id="KW-0804">Transcription</keyword>
<dbReference type="AlphaFoldDB" id="A0A8S1QEM6"/>
<dbReference type="Proteomes" id="UP000692954">
    <property type="component" value="Unassembled WGS sequence"/>
</dbReference>
<dbReference type="OrthoDB" id="2143914at2759"/>
<dbReference type="InterPro" id="IPR001005">
    <property type="entry name" value="SANT/Myb"/>
</dbReference>
<proteinExistence type="predicted"/>
<dbReference type="PANTHER" id="PTHR46621">
    <property type="entry name" value="SNRNA-ACTIVATING PROTEIN COMPLEX SUBUNIT 4"/>
    <property type="match status" value="1"/>
</dbReference>
<evidence type="ECO:0000313" key="8">
    <source>
        <dbReference type="Proteomes" id="UP000692954"/>
    </source>
</evidence>
<dbReference type="InterPro" id="IPR017930">
    <property type="entry name" value="Myb_dom"/>
</dbReference>
<dbReference type="InterPro" id="IPR051575">
    <property type="entry name" value="Myb-like_DNA-bd"/>
</dbReference>
<dbReference type="CDD" id="cd00167">
    <property type="entry name" value="SANT"/>
    <property type="match status" value="3"/>
</dbReference>
<evidence type="ECO:0000259" key="5">
    <source>
        <dbReference type="PROSITE" id="PS50090"/>
    </source>
</evidence>
<accession>A0A8S1QEM6</accession>
<organism evidence="7 8">
    <name type="scientific">Paramecium sonneborni</name>
    <dbReference type="NCBI Taxonomy" id="65129"/>
    <lineage>
        <taxon>Eukaryota</taxon>
        <taxon>Sar</taxon>
        <taxon>Alveolata</taxon>
        <taxon>Ciliophora</taxon>
        <taxon>Intramacronucleata</taxon>
        <taxon>Oligohymenophorea</taxon>
        <taxon>Peniculida</taxon>
        <taxon>Parameciidae</taxon>
        <taxon>Paramecium</taxon>
    </lineage>
</organism>
<evidence type="ECO:0000256" key="3">
    <source>
        <dbReference type="ARBA" id="ARBA00023163"/>
    </source>
</evidence>
<dbReference type="Pfam" id="PF13921">
    <property type="entry name" value="Myb_DNA-bind_6"/>
    <property type="match status" value="2"/>
</dbReference>
<dbReference type="GO" id="GO:0019185">
    <property type="term" value="C:snRNA-activating protein complex"/>
    <property type="evidence" value="ECO:0007669"/>
    <property type="project" value="TreeGrafter"/>
</dbReference>
<evidence type="ECO:0008006" key="9">
    <source>
        <dbReference type="Google" id="ProtNLM"/>
    </source>
</evidence>
<feature type="domain" description="HTH myb-type" evidence="6">
    <location>
        <begin position="57"/>
        <end position="111"/>
    </location>
</feature>
<evidence type="ECO:0000256" key="4">
    <source>
        <dbReference type="ARBA" id="ARBA00023242"/>
    </source>
</evidence>
<feature type="domain" description="HTH myb-type" evidence="6">
    <location>
        <begin position="112"/>
        <end position="162"/>
    </location>
</feature>
<evidence type="ECO:0000313" key="7">
    <source>
        <dbReference type="EMBL" id="CAD8112990.1"/>
    </source>
</evidence>
<feature type="domain" description="HTH myb-type" evidence="6">
    <location>
        <begin position="11"/>
        <end position="55"/>
    </location>
</feature>
<reference evidence="7" key="1">
    <citation type="submission" date="2021-01" db="EMBL/GenBank/DDBJ databases">
        <authorList>
            <consortium name="Genoscope - CEA"/>
            <person name="William W."/>
        </authorList>
    </citation>
    <scope>NUCLEOTIDE SEQUENCE</scope>
</reference>
<keyword evidence="4" id="KW-0539">Nucleus</keyword>
<dbReference type="GO" id="GO:0001006">
    <property type="term" value="F:RNA polymerase III type 3 promoter sequence-specific DNA binding"/>
    <property type="evidence" value="ECO:0007669"/>
    <property type="project" value="TreeGrafter"/>
</dbReference>
<feature type="domain" description="Myb-like" evidence="5">
    <location>
        <begin position="108"/>
        <end position="158"/>
    </location>
</feature>
<feature type="domain" description="Myb-like" evidence="5">
    <location>
        <begin position="7"/>
        <end position="57"/>
    </location>
</feature>
<dbReference type="GO" id="GO:0042795">
    <property type="term" value="P:snRNA transcription by RNA polymerase II"/>
    <property type="evidence" value="ECO:0007669"/>
    <property type="project" value="TreeGrafter"/>
</dbReference>
<evidence type="ECO:0000259" key="6">
    <source>
        <dbReference type="PROSITE" id="PS51294"/>
    </source>
</evidence>
<dbReference type="GO" id="GO:0042796">
    <property type="term" value="P:snRNA transcription by RNA polymerase III"/>
    <property type="evidence" value="ECO:0007669"/>
    <property type="project" value="TreeGrafter"/>
</dbReference>
<comment type="caution">
    <text evidence="7">The sequence shown here is derived from an EMBL/GenBank/DDBJ whole genome shotgun (WGS) entry which is preliminary data.</text>
</comment>
<evidence type="ECO:0000256" key="2">
    <source>
        <dbReference type="ARBA" id="ARBA00023125"/>
    </source>
</evidence>
<dbReference type="GO" id="GO:0000978">
    <property type="term" value="F:RNA polymerase II cis-regulatory region sequence-specific DNA binding"/>
    <property type="evidence" value="ECO:0007669"/>
    <property type="project" value="TreeGrafter"/>
</dbReference>
<keyword evidence="2" id="KW-0238">DNA-binding</keyword>
<dbReference type="EMBL" id="CAJJDN010000102">
    <property type="protein sequence ID" value="CAD8112990.1"/>
    <property type="molecule type" value="Genomic_DNA"/>
</dbReference>
<keyword evidence="1" id="KW-0805">Transcription regulation</keyword>
<name>A0A8S1QEM6_9CILI</name>
<dbReference type="PROSITE" id="PS51294">
    <property type="entry name" value="HTH_MYB"/>
    <property type="match status" value="3"/>
</dbReference>
<gene>
    <name evidence="7" type="ORF">PSON_ATCC_30995.1.T1020044</name>
</gene>
<dbReference type="PROSITE" id="PS50090">
    <property type="entry name" value="MYB_LIKE"/>
    <property type="match status" value="3"/>
</dbReference>